<organism evidence="1 2">
    <name type="scientific">Pseudoduganella lurida</name>
    <dbReference type="NCBI Taxonomy" id="1036180"/>
    <lineage>
        <taxon>Bacteria</taxon>
        <taxon>Pseudomonadati</taxon>
        <taxon>Pseudomonadota</taxon>
        <taxon>Betaproteobacteria</taxon>
        <taxon>Burkholderiales</taxon>
        <taxon>Oxalobacteraceae</taxon>
        <taxon>Telluria group</taxon>
        <taxon>Pseudoduganella</taxon>
    </lineage>
</organism>
<reference evidence="1 2" key="1">
    <citation type="journal article" date="2015" name="Stand. Genomic Sci.">
        <title>Genomic Encyclopedia of Bacterial and Archaeal Type Strains, Phase III: the genomes of soil and plant-associated and newly described type strains.</title>
        <authorList>
            <person name="Whitman W.B."/>
            <person name="Woyke T."/>
            <person name="Klenk H.P."/>
            <person name="Zhou Y."/>
            <person name="Lilburn T.G."/>
            <person name="Beck B.J."/>
            <person name="De Vos P."/>
            <person name="Vandamme P."/>
            <person name="Eisen J.A."/>
            <person name="Garrity G."/>
            <person name="Hugenholtz P."/>
            <person name="Kyrpides N.C."/>
        </authorList>
    </citation>
    <scope>NUCLEOTIDE SEQUENCE [LARGE SCALE GENOMIC DNA]</scope>
    <source>
        <strain evidence="1 2">CGMCC 1.10822</strain>
    </source>
</reference>
<dbReference type="OrthoDB" id="549777at2"/>
<evidence type="ECO:0000313" key="1">
    <source>
        <dbReference type="EMBL" id="TWI66148.1"/>
    </source>
</evidence>
<dbReference type="Pfam" id="PF13759">
    <property type="entry name" value="2OG-FeII_Oxy_5"/>
    <property type="match status" value="1"/>
</dbReference>
<dbReference type="Gene3D" id="2.60.120.620">
    <property type="entry name" value="q2cbj1_9rhob like domain"/>
    <property type="match status" value="1"/>
</dbReference>
<dbReference type="InterPro" id="IPR012668">
    <property type="entry name" value="CHP02466"/>
</dbReference>
<dbReference type="EMBL" id="VLLB01000003">
    <property type="protein sequence ID" value="TWI66148.1"/>
    <property type="molecule type" value="Genomic_DNA"/>
</dbReference>
<comment type="caution">
    <text evidence="1">The sequence shown here is derived from an EMBL/GenBank/DDBJ whole genome shotgun (WGS) entry which is preliminary data.</text>
</comment>
<keyword evidence="2" id="KW-1185">Reference proteome</keyword>
<dbReference type="RefSeq" id="WP_145648804.1">
    <property type="nucleotide sequence ID" value="NZ_VLLB01000003.1"/>
</dbReference>
<evidence type="ECO:0000313" key="2">
    <source>
        <dbReference type="Proteomes" id="UP000318431"/>
    </source>
</evidence>
<protein>
    <submittedName>
        <fullName evidence="1">Uncharacterized protein (TIGR02466 family)</fullName>
    </submittedName>
</protein>
<accession>A0A562RAT0</accession>
<dbReference type="Proteomes" id="UP000318431">
    <property type="component" value="Unassembled WGS sequence"/>
</dbReference>
<dbReference type="SUPFAM" id="SSF51197">
    <property type="entry name" value="Clavaminate synthase-like"/>
    <property type="match status" value="1"/>
</dbReference>
<name>A0A562RAT0_9BURK</name>
<dbReference type="AlphaFoldDB" id="A0A562RAT0"/>
<proteinExistence type="predicted"/>
<sequence>MDQLIGLFPTPFLSCTGLLDAAEAAELAAWLRMQSDQVPNSRSDRLTHSAPLRLDGHPLLAMLAERLAPRLVALGEQMFGAALDWSIKELWGNRMAPGGSQGVHRHANSFISGVVYVTTSDASARTVFLRGLGGNDFAFSHAGPGVEVTAFNADRWVAPAGDAGDAVLFPSYLLHEVPANAGGERLTLAFNAIPAQLASWDYAIRFSTGRSS</sequence>
<gene>
    <name evidence="1" type="ORF">IP91_01959</name>
</gene>